<protein>
    <submittedName>
        <fullName evidence="1">Uncharacterized protein</fullName>
    </submittedName>
</protein>
<dbReference type="Proteomes" id="UP001175228">
    <property type="component" value="Unassembled WGS sequence"/>
</dbReference>
<evidence type="ECO:0000313" key="2">
    <source>
        <dbReference type="Proteomes" id="UP001175228"/>
    </source>
</evidence>
<sequence length="87" mass="10106">MISSFLIITILYPHPHRNYHLLRFLVWCSPSFTPPCVPSSTQPPTKPITLKLHEYLRIPHFDIDLSGVISLYLKTTPTDFQCRLPFP</sequence>
<keyword evidence="2" id="KW-1185">Reference proteome</keyword>
<proteinExistence type="predicted"/>
<name>A0AA39NZY5_9AGAR</name>
<organism evidence="1 2">
    <name type="scientific">Armillaria luteobubalina</name>
    <dbReference type="NCBI Taxonomy" id="153913"/>
    <lineage>
        <taxon>Eukaryota</taxon>
        <taxon>Fungi</taxon>
        <taxon>Dikarya</taxon>
        <taxon>Basidiomycota</taxon>
        <taxon>Agaricomycotina</taxon>
        <taxon>Agaricomycetes</taxon>
        <taxon>Agaricomycetidae</taxon>
        <taxon>Agaricales</taxon>
        <taxon>Marasmiineae</taxon>
        <taxon>Physalacriaceae</taxon>
        <taxon>Armillaria</taxon>
    </lineage>
</organism>
<dbReference type="AlphaFoldDB" id="A0AA39NZY5"/>
<gene>
    <name evidence="1" type="ORF">EDD18DRAFT_1470538</name>
</gene>
<comment type="caution">
    <text evidence="1">The sequence shown here is derived from an EMBL/GenBank/DDBJ whole genome shotgun (WGS) entry which is preliminary data.</text>
</comment>
<evidence type="ECO:0000313" key="1">
    <source>
        <dbReference type="EMBL" id="KAK0475007.1"/>
    </source>
</evidence>
<dbReference type="EMBL" id="JAUEPU010000160">
    <property type="protein sequence ID" value="KAK0475007.1"/>
    <property type="molecule type" value="Genomic_DNA"/>
</dbReference>
<reference evidence="1" key="1">
    <citation type="submission" date="2023-06" db="EMBL/GenBank/DDBJ databases">
        <authorList>
            <consortium name="Lawrence Berkeley National Laboratory"/>
            <person name="Ahrendt S."/>
            <person name="Sahu N."/>
            <person name="Indic B."/>
            <person name="Wong-Bajracharya J."/>
            <person name="Merenyi Z."/>
            <person name="Ke H.-M."/>
            <person name="Monk M."/>
            <person name="Kocsube S."/>
            <person name="Drula E."/>
            <person name="Lipzen A."/>
            <person name="Balint B."/>
            <person name="Henrissat B."/>
            <person name="Andreopoulos B."/>
            <person name="Martin F.M."/>
            <person name="Harder C.B."/>
            <person name="Rigling D."/>
            <person name="Ford K.L."/>
            <person name="Foster G.D."/>
            <person name="Pangilinan J."/>
            <person name="Papanicolaou A."/>
            <person name="Barry K."/>
            <person name="LaButti K."/>
            <person name="Viragh M."/>
            <person name="Koriabine M."/>
            <person name="Yan M."/>
            <person name="Riley R."/>
            <person name="Champramary S."/>
            <person name="Plett K.L."/>
            <person name="Tsai I.J."/>
            <person name="Slot J."/>
            <person name="Sipos G."/>
            <person name="Plett J."/>
            <person name="Nagy L.G."/>
            <person name="Grigoriev I.V."/>
        </authorList>
    </citation>
    <scope>NUCLEOTIDE SEQUENCE</scope>
    <source>
        <strain evidence="1">HWK02</strain>
    </source>
</reference>
<accession>A0AA39NZY5</accession>